<keyword evidence="1" id="KW-0456">Lyase</keyword>
<reference evidence="2" key="1">
    <citation type="journal article" date="2020" name="Plant J.">
        <title>Transposons played a major role in the diversification between the closely related almond and peach genomes: results from the almond genome sequence.</title>
        <authorList>
            <person name="Alioto T."/>
            <person name="Alexiou K.G."/>
            <person name="Bardil A."/>
            <person name="Barteri F."/>
            <person name="Castanera R."/>
            <person name="Cruz F."/>
            <person name="Dhingra A."/>
            <person name="Duval H."/>
            <person name="Fernandez I Marti A."/>
            <person name="Frias L."/>
            <person name="Galan B."/>
            <person name="Garcia J.L."/>
            <person name="Howad W."/>
            <person name="Gomez-Garrido J."/>
            <person name="Gut M."/>
            <person name="Julca I."/>
            <person name="Morata J."/>
            <person name="Puigdomenech P."/>
            <person name="Ribeca P."/>
            <person name="Rubio Cabetas M.J."/>
            <person name="Vlasova A."/>
            <person name="Wirthensohn M."/>
            <person name="Garcia-Mas J."/>
            <person name="Gabaldon T."/>
            <person name="Casacuberta J.M."/>
            <person name="Arus P."/>
        </authorList>
    </citation>
    <scope>NUCLEOTIDE SEQUENCE [LARGE SCALE GENOMIC DNA]</scope>
    <source>
        <strain evidence="2">cv. Texas</strain>
    </source>
</reference>
<accession>A0A5E4EVE4</accession>
<dbReference type="Gramene" id="VVA19446">
    <property type="protein sequence ID" value="VVA19446"/>
    <property type="gene ID" value="Prudul26B030213"/>
</dbReference>
<dbReference type="InParanoid" id="A0A5E4EVE4"/>
<dbReference type="GO" id="GO:0016829">
    <property type="term" value="F:lyase activity"/>
    <property type="evidence" value="ECO:0007669"/>
    <property type="project" value="UniProtKB-KW"/>
</dbReference>
<evidence type="ECO:0000313" key="2">
    <source>
        <dbReference type="Proteomes" id="UP000327085"/>
    </source>
</evidence>
<dbReference type="AlphaFoldDB" id="A0A5E4EVE4"/>
<dbReference type="Proteomes" id="UP000327085">
    <property type="component" value="Chromosome 2"/>
</dbReference>
<organism evidence="1 2">
    <name type="scientific">Prunus dulcis</name>
    <name type="common">Almond</name>
    <name type="synonym">Amygdalus dulcis</name>
    <dbReference type="NCBI Taxonomy" id="3755"/>
    <lineage>
        <taxon>Eukaryota</taxon>
        <taxon>Viridiplantae</taxon>
        <taxon>Streptophyta</taxon>
        <taxon>Embryophyta</taxon>
        <taxon>Tracheophyta</taxon>
        <taxon>Spermatophyta</taxon>
        <taxon>Magnoliopsida</taxon>
        <taxon>eudicotyledons</taxon>
        <taxon>Gunneridae</taxon>
        <taxon>Pentapetalae</taxon>
        <taxon>rosids</taxon>
        <taxon>fabids</taxon>
        <taxon>Rosales</taxon>
        <taxon>Rosaceae</taxon>
        <taxon>Amygdaloideae</taxon>
        <taxon>Amygdaleae</taxon>
        <taxon>Prunus</taxon>
    </lineage>
</organism>
<proteinExistence type="predicted"/>
<gene>
    <name evidence="1" type="ORF">ALMOND_2B030213</name>
</gene>
<protein>
    <submittedName>
        <fullName evidence="1">PREDICTED: (R)-mandelonitrile lyase 2</fullName>
    </submittedName>
</protein>
<evidence type="ECO:0000313" key="1">
    <source>
        <dbReference type="EMBL" id="VVA19446.1"/>
    </source>
</evidence>
<sequence>METRGFRRIFSFSGQALFNHLDHIAGFVLERLSQREFEFICILGLCKIEACDFFVFWVSARLKLVNMAGESSSNLPAGWVQGTERKEDGTKVKYFVHLGRGVRVNSVEDMLHYKNSESGENNPKQTGGRTKVSHQFCSRCKEVGHDIFLCPLAQQAAITKPTARSLSGRVTVARTRKSPRCNDYVVKPATERSYGATSFKLGGHEDEETPSKLRFGPRENTLRRWDHVTQEAFPFQGLFLKYLVLIGSFGNAFSVIWHSSGLERFYCLLVNDRHSGCPIPDGQDLKSEIQKDGSKTLYYVNLGTGIRVNSVEDMFCYKNSKSRENNPKQNYVNLGTGIRVNSVEDIFRYKDRESGENTPKQFSDWRPHQSRLSILQSVQGSWPQYLPLPLSATSGNSKTYCCWATRNTARSVALPNFLF</sequence>
<name>A0A5E4EVE4_PRUDU</name>
<dbReference type="EMBL" id="CABIKO010000036">
    <property type="protein sequence ID" value="VVA19446.1"/>
    <property type="molecule type" value="Genomic_DNA"/>
</dbReference>